<keyword evidence="8" id="KW-0443">Lipid metabolism</keyword>
<dbReference type="InterPro" id="IPR016965">
    <property type="entry name" value="Pase_PHOSPHO-typ"/>
</dbReference>
<keyword evidence="6" id="KW-0378">Hydrolase</keyword>
<evidence type="ECO:0000256" key="8">
    <source>
        <dbReference type="ARBA" id="ARBA00023098"/>
    </source>
</evidence>
<dbReference type="EMBL" id="JAAMPC010000017">
    <property type="protein sequence ID" value="KAG2249582.1"/>
    <property type="molecule type" value="Genomic_DNA"/>
</dbReference>
<dbReference type="Pfam" id="PF00132">
    <property type="entry name" value="Hexapep"/>
    <property type="match status" value="1"/>
</dbReference>
<dbReference type="CDD" id="cd03351">
    <property type="entry name" value="LbH_UDP-GlcNAc_AT"/>
    <property type="match status" value="1"/>
</dbReference>
<dbReference type="InterPro" id="IPR037157">
    <property type="entry name" value="Acetyltransf_C_sf"/>
</dbReference>
<dbReference type="Proteomes" id="UP000886595">
    <property type="component" value="Unassembled WGS sequence"/>
</dbReference>
<comment type="cofactor">
    <cofactor evidence="1">
        <name>Mg(2+)</name>
        <dbReference type="ChEBI" id="CHEBI:18420"/>
    </cofactor>
</comment>
<evidence type="ECO:0000256" key="5">
    <source>
        <dbReference type="ARBA" id="ARBA00022723"/>
    </source>
</evidence>
<dbReference type="PANTHER" id="PTHR43480:SF1">
    <property type="entry name" value="ACYL-[ACYL-CARRIER-PROTEIN]--UDP-N-ACETYLGLUCOSAMINE O-ACYLTRANSFERASE, MITOCHONDRIAL-RELATED"/>
    <property type="match status" value="1"/>
</dbReference>
<dbReference type="SUPFAM" id="SSF51161">
    <property type="entry name" value="Trimeric LpxA-like enzymes"/>
    <property type="match status" value="1"/>
</dbReference>
<evidence type="ECO:0000256" key="6">
    <source>
        <dbReference type="ARBA" id="ARBA00022801"/>
    </source>
</evidence>
<evidence type="ECO:0000256" key="7">
    <source>
        <dbReference type="ARBA" id="ARBA00022842"/>
    </source>
</evidence>
<dbReference type="GO" id="GO:0046872">
    <property type="term" value="F:metal ion binding"/>
    <property type="evidence" value="ECO:0007669"/>
    <property type="project" value="UniProtKB-KW"/>
</dbReference>
<sequence length="557" mass="61505">MAGIVIVFDFDRTMIDGDSDNWVVTEMGLTEIFHQLRFTLPWNRLMDRMMTELHSQGRSIQDIEACLKRMPIDSHIVEAIKSAKSLGCDLKIVSDANQFFIEKILEQHNLLDCFSDIYTNPTSVDENGKLRILPHHGGGAAASTPPHSCNLCPPNLCKGLVMDHIRASSSSPNDQILTRFIYLGDGGGDFCPTLKLRECDHVMPRTNYPLWKRISDKSSLIKADVKEWSSAEELQRILMQLSLYIYSFGADSHEDARDSEVFIHPSAVVQPSASIGKGVSVGPYCTVGSSVKLGNDCKLYPSSHIFGNTELGESCVLMNGAVVGDELPGGYTVIGGNNIIGHHAVVGLKCQDLKYKHGDECFLSIGNNNEIREFCSIHRSSTSSDKTVIGDNNLIMGSCHIAHDCKIGDRNIFANNTLLAGHVIVQDYTHTAGATVVHQFCHIGSFSFVGGGSVVSQDVPKYMMVTGERAELRGLNLEGLRRNGFTMSEMKSLRAAYRKIFMSTETVPLSLEERLTKMEHNQELCSVAAVGAMLQSIRDSFTEGRRGICKFRQWLDS</sequence>
<dbReference type="InterPro" id="IPR036412">
    <property type="entry name" value="HAD-like_sf"/>
</dbReference>
<keyword evidence="2" id="KW-0444">Lipid biosynthesis</keyword>
<comment type="caution">
    <text evidence="11">The sequence shown here is derived from an EMBL/GenBank/DDBJ whole genome shotgun (WGS) entry which is preliminary data.</text>
</comment>
<dbReference type="InterPro" id="IPR023214">
    <property type="entry name" value="HAD_sf"/>
</dbReference>
<keyword evidence="7" id="KW-0460">Magnesium</keyword>
<dbReference type="Gene3D" id="2.160.10.10">
    <property type="entry name" value="Hexapeptide repeat proteins"/>
    <property type="match status" value="1"/>
</dbReference>
<dbReference type="GO" id="GO:0005737">
    <property type="term" value="C:cytoplasm"/>
    <property type="evidence" value="ECO:0007669"/>
    <property type="project" value="UniProtKB-ARBA"/>
</dbReference>
<dbReference type="InterPro" id="IPR001451">
    <property type="entry name" value="Hexapep"/>
</dbReference>
<keyword evidence="12" id="KW-1185">Reference proteome</keyword>
<evidence type="ECO:0000256" key="4">
    <source>
        <dbReference type="ARBA" id="ARBA00022679"/>
    </source>
</evidence>
<dbReference type="InterPro" id="IPR010137">
    <property type="entry name" value="Lipid_A_LpxA"/>
</dbReference>
<reference evidence="11 12" key="1">
    <citation type="submission" date="2020-02" db="EMBL/GenBank/DDBJ databases">
        <authorList>
            <person name="Ma Q."/>
            <person name="Huang Y."/>
            <person name="Song X."/>
            <person name="Pei D."/>
        </authorList>
    </citation>
    <scope>NUCLEOTIDE SEQUENCE [LARGE SCALE GENOMIC DNA]</scope>
    <source>
        <strain evidence="11">Sxm20200214</strain>
        <tissue evidence="11">Leaf</tissue>
    </source>
</reference>
<name>A0A8X7PF85_BRACI</name>
<dbReference type="Gene3D" id="3.40.50.1000">
    <property type="entry name" value="HAD superfamily/HAD-like"/>
    <property type="match status" value="1"/>
</dbReference>
<dbReference type="GO" id="GO:0016791">
    <property type="term" value="F:phosphatase activity"/>
    <property type="evidence" value="ECO:0007669"/>
    <property type="project" value="InterPro"/>
</dbReference>
<dbReference type="OrthoDB" id="25818at2759"/>
<evidence type="ECO:0000313" key="11">
    <source>
        <dbReference type="EMBL" id="KAG2249582.1"/>
    </source>
</evidence>
<dbReference type="SUPFAM" id="SSF56784">
    <property type="entry name" value="HAD-like"/>
    <property type="match status" value="1"/>
</dbReference>
<organism evidence="11 12">
    <name type="scientific">Brassica carinata</name>
    <name type="common">Ethiopian mustard</name>
    <name type="synonym">Abyssinian cabbage</name>
    <dbReference type="NCBI Taxonomy" id="52824"/>
    <lineage>
        <taxon>Eukaryota</taxon>
        <taxon>Viridiplantae</taxon>
        <taxon>Streptophyta</taxon>
        <taxon>Embryophyta</taxon>
        <taxon>Tracheophyta</taxon>
        <taxon>Spermatophyta</taxon>
        <taxon>Magnoliopsida</taxon>
        <taxon>eudicotyledons</taxon>
        <taxon>Gunneridae</taxon>
        <taxon>Pentapetalae</taxon>
        <taxon>rosids</taxon>
        <taxon>malvids</taxon>
        <taxon>Brassicales</taxon>
        <taxon>Brassicaceae</taxon>
        <taxon>Brassiceae</taxon>
        <taxon>Brassica</taxon>
    </lineage>
</organism>
<dbReference type="Pfam" id="PF06888">
    <property type="entry name" value="Put_Phosphatase"/>
    <property type="match status" value="1"/>
</dbReference>
<dbReference type="Pfam" id="PF13720">
    <property type="entry name" value="Acetyltransf_11"/>
    <property type="match status" value="1"/>
</dbReference>
<dbReference type="NCBIfam" id="TIGR01488">
    <property type="entry name" value="HAD-SF-IB"/>
    <property type="match status" value="1"/>
</dbReference>
<evidence type="ECO:0000256" key="1">
    <source>
        <dbReference type="ARBA" id="ARBA00001946"/>
    </source>
</evidence>
<dbReference type="GO" id="GO:0008780">
    <property type="term" value="F:acyl-[acyl-carrier-protein]-UDP-N-acetylglucosamine O-acyltransferase activity"/>
    <property type="evidence" value="ECO:0007669"/>
    <property type="project" value="InterPro"/>
</dbReference>
<dbReference type="InterPro" id="IPR011004">
    <property type="entry name" value="Trimer_LpxA-like_sf"/>
</dbReference>
<dbReference type="PANTHER" id="PTHR43480">
    <property type="entry name" value="ACYL-[ACYL-CARRIER-PROTEIN]--UDP-N-ACETYLGLUCOSAMINE O-ACYLTRANSFERASE"/>
    <property type="match status" value="1"/>
</dbReference>
<proteinExistence type="predicted"/>
<evidence type="ECO:0000259" key="10">
    <source>
        <dbReference type="Pfam" id="PF13720"/>
    </source>
</evidence>
<keyword evidence="5" id="KW-0479">Metal-binding</keyword>
<dbReference type="InterPro" id="IPR006384">
    <property type="entry name" value="HAD_hydro_PyrdxlP_Pase-like"/>
</dbReference>
<dbReference type="GO" id="GO:0016020">
    <property type="term" value="C:membrane"/>
    <property type="evidence" value="ECO:0007669"/>
    <property type="project" value="GOC"/>
</dbReference>
<dbReference type="Gene3D" id="1.20.1180.10">
    <property type="entry name" value="Udp N-acetylglucosamine O-acyltransferase, C-terminal domain"/>
    <property type="match status" value="1"/>
</dbReference>
<accession>A0A8X7PF85</accession>
<dbReference type="InterPro" id="IPR029098">
    <property type="entry name" value="Acetyltransf_C"/>
</dbReference>
<gene>
    <name evidence="11" type="ORF">Bca52824_089210</name>
</gene>
<keyword evidence="4" id="KW-0808">Transferase</keyword>
<dbReference type="NCBIfam" id="TIGR01489">
    <property type="entry name" value="DKMTPPase-SF"/>
    <property type="match status" value="1"/>
</dbReference>
<evidence type="ECO:0000256" key="3">
    <source>
        <dbReference type="ARBA" id="ARBA00022556"/>
    </source>
</evidence>
<evidence type="ECO:0000256" key="9">
    <source>
        <dbReference type="ARBA" id="ARBA00023315"/>
    </source>
</evidence>
<feature type="domain" description="UDP N-acetylglucosamine O-acyltransferase C-terminal" evidence="10">
    <location>
        <begin position="458"/>
        <end position="549"/>
    </location>
</feature>
<evidence type="ECO:0000256" key="2">
    <source>
        <dbReference type="ARBA" id="ARBA00022516"/>
    </source>
</evidence>
<protein>
    <recommendedName>
        <fullName evidence="10">UDP N-acetylglucosamine O-acyltransferase C-terminal domain-containing protein</fullName>
    </recommendedName>
</protein>
<dbReference type="NCBIfam" id="NF003657">
    <property type="entry name" value="PRK05289.1"/>
    <property type="match status" value="1"/>
</dbReference>
<dbReference type="AlphaFoldDB" id="A0A8X7PF85"/>
<dbReference type="GO" id="GO:0009245">
    <property type="term" value="P:lipid A biosynthetic process"/>
    <property type="evidence" value="ECO:0007669"/>
    <property type="project" value="UniProtKB-KW"/>
</dbReference>
<keyword evidence="3" id="KW-0441">Lipid A biosynthesis</keyword>
<evidence type="ECO:0000313" key="12">
    <source>
        <dbReference type="Proteomes" id="UP000886595"/>
    </source>
</evidence>
<keyword evidence="9" id="KW-0012">Acyltransferase</keyword>